<name>G7Z5X9_AZOL4</name>
<accession>G7Z5X9</accession>
<gene>
    <name evidence="2" type="ordered locus">AZOLI_1040</name>
</gene>
<dbReference type="STRING" id="862719.AZOLI_1040"/>
<keyword evidence="3" id="KW-1185">Reference proteome</keyword>
<sequence>MSLQPGKRPLDAGALDDEAVLCSIEILAEAVEMAFVPGILELRTLRDALQEARRTRSPAAVQLAYSAFSRVDGEFRSRISHHALTLATLRRRSAGPTPVAASASERSAGRGIGRGIDGPRRA</sequence>
<evidence type="ECO:0000313" key="2">
    <source>
        <dbReference type="EMBL" id="CBS86371.1"/>
    </source>
</evidence>
<evidence type="ECO:0000313" key="3">
    <source>
        <dbReference type="Proteomes" id="UP000005667"/>
    </source>
</evidence>
<dbReference type="Proteomes" id="UP000005667">
    <property type="component" value="Chromosome"/>
</dbReference>
<proteinExistence type="predicted"/>
<dbReference type="HOGENOM" id="CLU_2021975_0_0_5"/>
<feature type="region of interest" description="Disordered" evidence="1">
    <location>
        <begin position="93"/>
        <end position="122"/>
    </location>
</feature>
<protein>
    <submittedName>
        <fullName evidence="2">Uncharacterized protein</fullName>
    </submittedName>
</protein>
<dbReference type="KEGG" id="ali:AZOLI_1040"/>
<dbReference type="EMBL" id="FQ311868">
    <property type="protein sequence ID" value="CBS86371.1"/>
    <property type="molecule type" value="Genomic_DNA"/>
</dbReference>
<dbReference type="OrthoDB" id="7306246at2"/>
<organism evidence="2 3">
    <name type="scientific">Azospirillum lipoferum (strain 4B)</name>
    <dbReference type="NCBI Taxonomy" id="862719"/>
    <lineage>
        <taxon>Bacteria</taxon>
        <taxon>Pseudomonadati</taxon>
        <taxon>Pseudomonadota</taxon>
        <taxon>Alphaproteobacteria</taxon>
        <taxon>Rhodospirillales</taxon>
        <taxon>Azospirillaceae</taxon>
        <taxon>Azospirillum</taxon>
    </lineage>
</organism>
<reference evidence="3" key="1">
    <citation type="journal article" date="2011" name="PLoS Genet.">
        <title>Azospirillum genomes reveal transition of bacteria from aquatic to terrestrial environments.</title>
        <authorList>
            <person name="Wisniewski-Dye F."/>
            <person name="Borziak K."/>
            <person name="Khalsa-Moyers G."/>
            <person name="Alexandre G."/>
            <person name="Sukharnikov L.O."/>
            <person name="Wuichet K."/>
            <person name="Hurst G.B."/>
            <person name="McDonald W.H."/>
            <person name="Robertson J.S."/>
            <person name="Barbe V."/>
            <person name="Calteau A."/>
            <person name="Rouy Z."/>
            <person name="Mangenot S."/>
            <person name="Prigent-Combaret C."/>
            <person name="Normand P."/>
            <person name="Boyer M."/>
            <person name="Siguier P."/>
            <person name="Dessaux Y."/>
            <person name="Elmerich C."/>
            <person name="Condemine G."/>
            <person name="Krishnen G."/>
            <person name="Kennedy I."/>
            <person name="Paterson A.H."/>
            <person name="Gonzalez V."/>
            <person name="Mavingui P."/>
            <person name="Zhulin I.B."/>
        </authorList>
    </citation>
    <scope>NUCLEOTIDE SEQUENCE [LARGE SCALE GENOMIC DNA]</scope>
    <source>
        <strain evidence="3">4B</strain>
    </source>
</reference>
<dbReference type="AlphaFoldDB" id="G7Z5X9"/>
<dbReference type="RefSeq" id="WP_014247394.1">
    <property type="nucleotide sequence ID" value="NC_016622.1"/>
</dbReference>
<evidence type="ECO:0000256" key="1">
    <source>
        <dbReference type="SAM" id="MobiDB-lite"/>
    </source>
</evidence>